<sequence length="32" mass="4092">MRVTQKQKPFFYYVERGLFCIFNYDIRNTWAR</sequence>
<accession>A0A2P8FWC3</accession>
<feature type="non-terminal residue" evidence="1">
    <location>
        <position position="32"/>
    </location>
</feature>
<comment type="caution">
    <text evidence="1">The sequence shown here is derived from an EMBL/GenBank/DDBJ whole genome shotgun (WGS) entry which is preliminary data.</text>
</comment>
<dbReference type="AlphaFoldDB" id="A0A2P8FWC3"/>
<evidence type="ECO:0000313" key="2">
    <source>
        <dbReference type="Proteomes" id="UP000241964"/>
    </source>
</evidence>
<organism evidence="1 2">
    <name type="scientific">Dyadobacter jiangsuensis</name>
    <dbReference type="NCBI Taxonomy" id="1591085"/>
    <lineage>
        <taxon>Bacteria</taxon>
        <taxon>Pseudomonadati</taxon>
        <taxon>Bacteroidota</taxon>
        <taxon>Cytophagia</taxon>
        <taxon>Cytophagales</taxon>
        <taxon>Spirosomataceae</taxon>
        <taxon>Dyadobacter</taxon>
    </lineage>
</organism>
<protein>
    <submittedName>
        <fullName evidence="1">Uncharacterized protein</fullName>
    </submittedName>
</protein>
<proteinExistence type="predicted"/>
<keyword evidence="2" id="KW-1185">Reference proteome</keyword>
<name>A0A2P8FWC3_9BACT</name>
<dbReference type="Proteomes" id="UP000241964">
    <property type="component" value="Unassembled WGS sequence"/>
</dbReference>
<dbReference type="EMBL" id="PYAS01000010">
    <property type="protein sequence ID" value="PSL26023.1"/>
    <property type="molecule type" value="Genomic_DNA"/>
</dbReference>
<evidence type="ECO:0000313" key="1">
    <source>
        <dbReference type="EMBL" id="PSL26023.1"/>
    </source>
</evidence>
<gene>
    <name evidence="1" type="ORF">CLV60_1101</name>
</gene>
<reference evidence="1 2" key="1">
    <citation type="submission" date="2018-03" db="EMBL/GenBank/DDBJ databases">
        <title>Genomic Encyclopedia of Archaeal and Bacterial Type Strains, Phase II (KMG-II): from individual species to whole genera.</title>
        <authorList>
            <person name="Goeker M."/>
        </authorList>
    </citation>
    <scope>NUCLEOTIDE SEQUENCE [LARGE SCALE GENOMIC DNA]</scope>
    <source>
        <strain evidence="1 2">DSM 29057</strain>
    </source>
</reference>